<accession>A0ABT1G2Y2</accession>
<feature type="transmembrane region" description="Helical" evidence="2">
    <location>
        <begin position="206"/>
        <end position="233"/>
    </location>
</feature>
<protein>
    <recommendedName>
        <fullName evidence="5">Integral membrane protein</fullName>
    </recommendedName>
</protein>
<reference evidence="3" key="1">
    <citation type="submission" date="2022-05" db="EMBL/GenBank/DDBJ databases">
        <title>Corynebacterium sp. TA-R-1 sp. nov., isolated from human feces.</title>
        <authorList>
            <person name="Shamsuzzaman M."/>
            <person name="Dahal R.H."/>
        </authorList>
    </citation>
    <scope>NUCLEOTIDE SEQUENCE</scope>
    <source>
        <strain evidence="3">TA-R-1</strain>
    </source>
</reference>
<keyword evidence="4" id="KW-1185">Reference proteome</keyword>
<feature type="transmembrane region" description="Helical" evidence="2">
    <location>
        <begin position="265"/>
        <end position="289"/>
    </location>
</feature>
<comment type="caution">
    <text evidence="3">The sequence shown here is derived from an EMBL/GenBank/DDBJ whole genome shotgun (WGS) entry which is preliminary data.</text>
</comment>
<evidence type="ECO:0008006" key="5">
    <source>
        <dbReference type="Google" id="ProtNLM"/>
    </source>
</evidence>
<feature type="transmembrane region" description="Helical" evidence="2">
    <location>
        <begin position="339"/>
        <end position="363"/>
    </location>
</feature>
<feature type="transmembrane region" description="Helical" evidence="2">
    <location>
        <begin position="166"/>
        <end position="186"/>
    </location>
</feature>
<feature type="transmembrane region" description="Helical" evidence="2">
    <location>
        <begin position="310"/>
        <end position="333"/>
    </location>
</feature>
<evidence type="ECO:0000313" key="3">
    <source>
        <dbReference type="EMBL" id="MCP1388331.1"/>
    </source>
</evidence>
<feature type="transmembrane region" description="Helical" evidence="2">
    <location>
        <begin position="142"/>
        <end position="160"/>
    </location>
</feature>
<name>A0ABT1G2Y2_9CORY</name>
<gene>
    <name evidence="3" type="ORF">M5J20_09050</name>
</gene>
<organism evidence="3 4">
    <name type="scientific">Corynebacterium stercoris</name>
    <dbReference type="NCBI Taxonomy" id="2943490"/>
    <lineage>
        <taxon>Bacteria</taxon>
        <taxon>Bacillati</taxon>
        <taxon>Actinomycetota</taxon>
        <taxon>Actinomycetes</taxon>
        <taxon>Mycobacteriales</taxon>
        <taxon>Corynebacteriaceae</taxon>
        <taxon>Corynebacterium</taxon>
    </lineage>
</organism>
<evidence type="ECO:0000313" key="4">
    <source>
        <dbReference type="Proteomes" id="UP001204000"/>
    </source>
</evidence>
<dbReference type="RefSeq" id="WP_253578795.1">
    <property type="nucleotide sequence ID" value="NZ_JAMFTQ010000013.1"/>
</dbReference>
<dbReference type="Proteomes" id="UP001204000">
    <property type="component" value="Unassembled WGS sequence"/>
</dbReference>
<keyword evidence="2" id="KW-1133">Transmembrane helix</keyword>
<evidence type="ECO:0000256" key="2">
    <source>
        <dbReference type="SAM" id="Phobius"/>
    </source>
</evidence>
<proteinExistence type="predicted"/>
<sequence length="381" mass="39277">MTNPNQGGYPPYGEDPQPEQPNAPGAGNEAGGSSRYPSYPNYPSYGGDGYGAPAPGAPQPNYGDQPADYSQFEVNSAASMAGANALRYHGMQLTDGFYGDGTQPHPLNDPQANGWAHRKGTGKLRIGEAIAWAFKAYGKNPALWLIIGAITAVLSVLSSISSLPFIGGLAGIASLLLWPVFAAAALQQTLVVKLKSPSAPAYGKTLGVGAVIMVMATIAATILGIITFMFAFASIDIDPAALPQQPEEIFQDEALLGTLARSFGLAFGAIMLVVLLLVPFIVFPIYYAADNNGGFGTAFGQGMKAGARNYLPTLGLAIFGGLLNLVAGAPAFLTIAGVLGTVIGGLLSVVLMTLAAPIGLLMVAHAYRQVSGGPVPYDTAQ</sequence>
<feature type="compositionally biased region" description="Low complexity" evidence="1">
    <location>
        <begin position="22"/>
        <end position="63"/>
    </location>
</feature>
<dbReference type="EMBL" id="JAMFTQ010000013">
    <property type="protein sequence ID" value="MCP1388331.1"/>
    <property type="molecule type" value="Genomic_DNA"/>
</dbReference>
<keyword evidence="2" id="KW-0472">Membrane</keyword>
<evidence type="ECO:0000256" key="1">
    <source>
        <dbReference type="SAM" id="MobiDB-lite"/>
    </source>
</evidence>
<keyword evidence="2" id="KW-0812">Transmembrane</keyword>
<feature type="region of interest" description="Disordered" evidence="1">
    <location>
        <begin position="1"/>
        <end position="68"/>
    </location>
</feature>